<organism evidence="1 2">
    <name type="scientific">Halteria grandinella</name>
    <dbReference type="NCBI Taxonomy" id="5974"/>
    <lineage>
        <taxon>Eukaryota</taxon>
        <taxon>Sar</taxon>
        <taxon>Alveolata</taxon>
        <taxon>Ciliophora</taxon>
        <taxon>Intramacronucleata</taxon>
        <taxon>Spirotrichea</taxon>
        <taxon>Stichotrichia</taxon>
        <taxon>Sporadotrichida</taxon>
        <taxon>Halteriidae</taxon>
        <taxon>Halteria</taxon>
    </lineage>
</organism>
<evidence type="ECO:0000313" key="1">
    <source>
        <dbReference type="EMBL" id="TNV72054.1"/>
    </source>
</evidence>
<sequence length="95" mass="11092">MSTSLSEFSLFNRSFSSQIDPYDLQWDPAKTSPSIRSHPSPCERNLHFAWCKWMSFLSSIDLHQACAKQLTEAYSHYFSCSSRIGYFSERRQPFP</sequence>
<dbReference type="AlphaFoldDB" id="A0A8J8NBZ8"/>
<gene>
    <name evidence="1" type="ORF">FGO68_gene16868</name>
</gene>
<proteinExistence type="predicted"/>
<evidence type="ECO:0000313" key="2">
    <source>
        <dbReference type="Proteomes" id="UP000785679"/>
    </source>
</evidence>
<reference evidence="1" key="1">
    <citation type="submission" date="2019-06" db="EMBL/GenBank/DDBJ databases">
        <authorList>
            <person name="Zheng W."/>
        </authorList>
    </citation>
    <scope>NUCLEOTIDE SEQUENCE</scope>
    <source>
        <strain evidence="1">QDHG01</strain>
    </source>
</reference>
<keyword evidence="2" id="KW-1185">Reference proteome</keyword>
<accession>A0A8J8NBZ8</accession>
<dbReference type="EMBL" id="RRYP01024619">
    <property type="protein sequence ID" value="TNV72054.1"/>
    <property type="molecule type" value="Genomic_DNA"/>
</dbReference>
<dbReference type="Proteomes" id="UP000785679">
    <property type="component" value="Unassembled WGS sequence"/>
</dbReference>
<comment type="caution">
    <text evidence="1">The sequence shown here is derived from an EMBL/GenBank/DDBJ whole genome shotgun (WGS) entry which is preliminary data.</text>
</comment>
<protein>
    <submittedName>
        <fullName evidence="1">Uncharacterized protein</fullName>
    </submittedName>
</protein>
<name>A0A8J8NBZ8_HALGN</name>